<dbReference type="PANTHER" id="PTHR35179">
    <property type="entry name" value="PROTEIN CBG02620"/>
    <property type="match status" value="1"/>
</dbReference>
<comment type="caution">
    <text evidence="1">The sequence shown here is derived from an EMBL/GenBank/DDBJ whole genome shotgun (WGS) entry which is preliminary data.</text>
</comment>
<evidence type="ECO:0000313" key="2">
    <source>
        <dbReference type="Proteomes" id="UP001396898"/>
    </source>
</evidence>
<sequence length="383" mass="42553">MREILPGHLTRGLGPWIKTVARPALREVEVPAARGLGIRDVELLSSYNWVAPDHPATIMVPGGPRVLRSGLKPPVPLAKTVLHREVYPTNTRLPLAAPTQPMFQAVRVLRPECRFDSVDVVTSRNVVELLLKFCGNDSHQFRLNATVVQDSLVLDHCPKSIGSNHVGLHFEEAMSAYPAGLEHSDSHWRILRYSMGQLTWVVHYEADATAEPYGRCDDQAPVVIPARDYGSANVVVQGHLTPQHETVEMKSKGSNHMWSPLQLTSKTYTACTGYLVLGDLYEDTVQRATMKPLEADHAWYPTSRAMTGKSLDALPRFVKMLKRAVRRAPSGQAGLIFRPYPRVSVDVYDLHPQGCYGPLVSQEMKETFWVKRPNKAAGGAASR</sequence>
<dbReference type="PANTHER" id="PTHR35179:SF2">
    <property type="entry name" value="START DOMAIN-CONTAINING PROTEIN"/>
    <property type="match status" value="1"/>
</dbReference>
<keyword evidence="2" id="KW-1185">Reference proteome</keyword>
<dbReference type="EMBL" id="JAQQWI010000015">
    <property type="protein sequence ID" value="KAK8013110.1"/>
    <property type="molecule type" value="Genomic_DNA"/>
</dbReference>
<protein>
    <submittedName>
        <fullName evidence="1">Uncharacterized protein</fullName>
    </submittedName>
</protein>
<evidence type="ECO:0000313" key="1">
    <source>
        <dbReference type="EMBL" id="KAK8013110.1"/>
    </source>
</evidence>
<accession>A0ABR1RIM6</accession>
<organism evidence="1 2">
    <name type="scientific">Apiospora marii</name>
    <dbReference type="NCBI Taxonomy" id="335849"/>
    <lineage>
        <taxon>Eukaryota</taxon>
        <taxon>Fungi</taxon>
        <taxon>Dikarya</taxon>
        <taxon>Ascomycota</taxon>
        <taxon>Pezizomycotina</taxon>
        <taxon>Sordariomycetes</taxon>
        <taxon>Xylariomycetidae</taxon>
        <taxon>Amphisphaeriales</taxon>
        <taxon>Apiosporaceae</taxon>
        <taxon>Apiospora</taxon>
    </lineage>
</organism>
<name>A0ABR1RIM6_9PEZI</name>
<dbReference type="Proteomes" id="UP001396898">
    <property type="component" value="Unassembled WGS sequence"/>
</dbReference>
<gene>
    <name evidence="1" type="ORF">PG991_010485</name>
</gene>
<proteinExistence type="predicted"/>
<reference evidence="1 2" key="1">
    <citation type="submission" date="2023-01" db="EMBL/GenBank/DDBJ databases">
        <title>Analysis of 21 Apiospora genomes using comparative genomics revels a genus with tremendous synthesis potential of carbohydrate active enzymes and secondary metabolites.</title>
        <authorList>
            <person name="Sorensen T."/>
        </authorList>
    </citation>
    <scope>NUCLEOTIDE SEQUENCE [LARGE SCALE GENOMIC DNA]</scope>
    <source>
        <strain evidence="1 2">CBS 20057</strain>
    </source>
</reference>